<name>A0A2V1AXP3_9ASCO</name>
<dbReference type="RefSeq" id="XP_025343532.1">
    <property type="nucleotide sequence ID" value="XM_025488765.1"/>
</dbReference>
<dbReference type="InterPro" id="IPR037202">
    <property type="entry name" value="ESCRT_assembly_dom"/>
</dbReference>
<dbReference type="Gene3D" id="1.10.287.660">
    <property type="entry name" value="Helix hairpin bin"/>
    <property type="match status" value="1"/>
</dbReference>
<dbReference type="InterPro" id="IPR029012">
    <property type="entry name" value="Helix_hairpin_bin_sf"/>
</dbReference>
<dbReference type="VEuPathDB" id="FungiDB:CXQ85_005164"/>
<keyword evidence="8" id="KW-1185">Reference proteome</keyword>
<dbReference type="Pfam" id="PF07200">
    <property type="entry name" value="Mod_r"/>
    <property type="match status" value="1"/>
</dbReference>
<evidence type="ECO:0000256" key="4">
    <source>
        <dbReference type="ARBA" id="ARBA00022753"/>
    </source>
</evidence>
<proteinExistence type="inferred from homology"/>
<dbReference type="GO" id="GO:0072666">
    <property type="term" value="P:establishment of protein localization to vacuole"/>
    <property type="evidence" value="ECO:0007669"/>
    <property type="project" value="UniProtKB-ARBA"/>
</dbReference>
<comment type="subcellular location">
    <subcellularLocation>
        <location evidence="1">Endosome</location>
    </subcellularLocation>
</comment>
<evidence type="ECO:0000256" key="3">
    <source>
        <dbReference type="ARBA" id="ARBA00022448"/>
    </source>
</evidence>
<dbReference type="GeneID" id="37010494"/>
<keyword evidence="5" id="KW-0653">Protein transport</keyword>
<gene>
    <name evidence="7" type="ORF">CXQ85_005164</name>
</gene>
<dbReference type="GO" id="GO:0006886">
    <property type="term" value="P:intracellular protein transport"/>
    <property type="evidence" value="ECO:0007669"/>
    <property type="project" value="UniProtKB-ARBA"/>
</dbReference>
<feature type="domain" description="VPS37 C-terminal" evidence="6">
    <location>
        <begin position="28"/>
        <end position="165"/>
    </location>
</feature>
<evidence type="ECO:0000256" key="1">
    <source>
        <dbReference type="ARBA" id="ARBA00004177"/>
    </source>
</evidence>
<keyword evidence="4" id="KW-0967">Endosome</keyword>
<evidence type="ECO:0000313" key="8">
    <source>
        <dbReference type="Proteomes" id="UP000244309"/>
    </source>
</evidence>
<dbReference type="Proteomes" id="UP000244309">
    <property type="component" value="Unassembled WGS sequence"/>
</dbReference>
<accession>A0A2V1AXP3</accession>
<evidence type="ECO:0000256" key="2">
    <source>
        <dbReference type="ARBA" id="ARBA00007617"/>
    </source>
</evidence>
<keyword evidence="3" id="KW-0813">Transport</keyword>
<evidence type="ECO:0000256" key="5">
    <source>
        <dbReference type="ARBA" id="ARBA00022927"/>
    </source>
</evidence>
<protein>
    <recommendedName>
        <fullName evidence="6">VPS37 C-terminal domain-containing protein</fullName>
    </recommendedName>
</protein>
<dbReference type="AlphaFoldDB" id="A0A2V1AXP3"/>
<comment type="caution">
    <text evidence="7">The sequence shown here is derived from an EMBL/GenBank/DDBJ whole genome shotgun (WGS) entry which is preliminary data.</text>
</comment>
<dbReference type="EMBL" id="PKFO01000008">
    <property type="protein sequence ID" value="PVH22592.1"/>
    <property type="molecule type" value="Genomic_DNA"/>
</dbReference>
<dbReference type="GO" id="GO:0043162">
    <property type="term" value="P:ubiquitin-dependent protein catabolic process via the multivesicular body sorting pathway"/>
    <property type="evidence" value="ECO:0007669"/>
    <property type="project" value="UniProtKB-ARBA"/>
</dbReference>
<dbReference type="STRING" id="45357.A0A2V1AXP3"/>
<organism evidence="7 8">
    <name type="scientific">Candidozyma haemuli</name>
    <dbReference type="NCBI Taxonomy" id="45357"/>
    <lineage>
        <taxon>Eukaryota</taxon>
        <taxon>Fungi</taxon>
        <taxon>Dikarya</taxon>
        <taxon>Ascomycota</taxon>
        <taxon>Saccharomycotina</taxon>
        <taxon>Pichiomycetes</taxon>
        <taxon>Metschnikowiaceae</taxon>
        <taxon>Candidozyma</taxon>
    </lineage>
</organism>
<dbReference type="SUPFAM" id="SSF140111">
    <property type="entry name" value="Endosomal sorting complex assembly domain"/>
    <property type="match status" value="1"/>
</dbReference>
<dbReference type="InterPro" id="IPR009851">
    <property type="entry name" value="Mod_r"/>
</dbReference>
<reference evidence="7 8" key="1">
    <citation type="submission" date="2017-12" db="EMBL/GenBank/DDBJ databases">
        <title>Genome Sequence of a Multidrug-Resistant Candida haemulonii Isolate from a Patient with Chronic Leg Ulcers in Israel.</title>
        <authorList>
            <person name="Chow N.A."/>
            <person name="Gade L."/>
            <person name="Batra D."/>
            <person name="Rowe L.A."/>
            <person name="Ben-Ami R."/>
            <person name="Loparev V.N."/>
            <person name="Litvintseva A.P."/>
        </authorList>
    </citation>
    <scope>NUCLEOTIDE SEQUENCE [LARGE SCALE GENOMIC DNA]</scope>
    <source>
        <strain evidence="7 8">B11899</strain>
    </source>
</reference>
<dbReference type="GO" id="GO:0000813">
    <property type="term" value="C:ESCRT I complex"/>
    <property type="evidence" value="ECO:0007669"/>
    <property type="project" value="UniProtKB-ARBA"/>
</dbReference>
<evidence type="ECO:0000259" key="6">
    <source>
        <dbReference type="Pfam" id="PF07200"/>
    </source>
</evidence>
<dbReference type="OrthoDB" id="10260857at2759"/>
<sequence>MAAMKNSIIPITDIPQEIKSLPEEYQSRIISSQNLLKGYVTSFSEYQEVEKVVACDLEGLISTLNDIIGMISSYKIVFQDIKRRLLLMNDLYKEFISLETYQYQLLSSSFHQSYLRLKFKESLDELQASTMSTCRQGASIPTNKVNSFLDEFTTSRRKYHLKQEKYNRWTEERVSGFV</sequence>
<comment type="similarity">
    <text evidence="2">Belongs to the VPS37 family.</text>
</comment>
<evidence type="ECO:0000313" key="7">
    <source>
        <dbReference type="EMBL" id="PVH22592.1"/>
    </source>
</evidence>